<feature type="transmembrane region" description="Helical" evidence="2">
    <location>
        <begin position="270"/>
        <end position="295"/>
    </location>
</feature>
<dbReference type="AlphaFoldDB" id="A0A2K4ZLY0"/>
<feature type="domain" description="DUF4349" evidence="4">
    <location>
        <begin position="76"/>
        <end position="289"/>
    </location>
</feature>
<keyword evidence="2" id="KW-1133">Transmembrane helix</keyword>
<name>A0A2K4ZLY0_9FIRM</name>
<keyword evidence="2" id="KW-0812">Transmembrane</keyword>
<organism evidence="5 6">
    <name type="scientific">Acetatifactor muris</name>
    <dbReference type="NCBI Taxonomy" id="879566"/>
    <lineage>
        <taxon>Bacteria</taxon>
        <taxon>Bacillati</taxon>
        <taxon>Bacillota</taxon>
        <taxon>Clostridia</taxon>
        <taxon>Lachnospirales</taxon>
        <taxon>Lachnospiraceae</taxon>
        <taxon>Acetatifactor</taxon>
    </lineage>
</organism>
<evidence type="ECO:0000313" key="5">
    <source>
        <dbReference type="EMBL" id="SOY31489.1"/>
    </source>
</evidence>
<dbReference type="RefSeq" id="WP_103241474.1">
    <property type="nucleotide sequence ID" value="NZ_JANJZD010000026.1"/>
</dbReference>
<dbReference type="InterPro" id="IPR025645">
    <property type="entry name" value="DUF4349"/>
</dbReference>
<evidence type="ECO:0000259" key="4">
    <source>
        <dbReference type="Pfam" id="PF14257"/>
    </source>
</evidence>
<feature type="chain" id="PRO_5014472285" description="DUF4349 domain-containing protein" evidence="3">
    <location>
        <begin position="26"/>
        <end position="338"/>
    </location>
</feature>
<reference evidence="5 6" key="1">
    <citation type="submission" date="2018-01" db="EMBL/GenBank/DDBJ databases">
        <authorList>
            <person name="Gaut B.S."/>
            <person name="Morton B.R."/>
            <person name="Clegg M.T."/>
            <person name="Duvall M.R."/>
        </authorList>
    </citation>
    <scope>NUCLEOTIDE SEQUENCE [LARGE SCALE GENOMIC DNA]</scope>
    <source>
        <strain evidence="5">GP69</strain>
    </source>
</reference>
<dbReference type="OrthoDB" id="2162337at2"/>
<accession>A0A2K4ZLY0</accession>
<evidence type="ECO:0000313" key="6">
    <source>
        <dbReference type="Proteomes" id="UP000236311"/>
    </source>
</evidence>
<proteinExistence type="predicted"/>
<evidence type="ECO:0000256" key="1">
    <source>
        <dbReference type="SAM" id="MobiDB-lite"/>
    </source>
</evidence>
<evidence type="ECO:0000256" key="2">
    <source>
        <dbReference type="SAM" id="Phobius"/>
    </source>
</evidence>
<dbReference type="EMBL" id="OFSM01000026">
    <property type="protein sequence ID" value="SOY31489.1"/>
    <property type="molecule type" value="Genomic_DNA"/>
</dbReference>
<evidence type="ECO:0000256" key="3">
    <source>
        <dbReference type="SAM" id="SignalP"/>
    </source>
</evidence>
<dbReference type="Pfam" id="PF14257">
    <property type="entry name" value="DUF4349"/>
    <property type="match status" value="1"/>
</dbReference>
<gene>
    <name evidence="5" type="ORF">AMURIS_04233</name>
</gene>
<keyword evidence="6" id="KW-1185">Reference proteome</keyword>
<dbReference type="Proteomes" id="UP000236311">
    <property type="component" value="Unassembled WGS sequence"/>
</dbReference>
<feature type="region of interest" description="Disordered" evidence="1">
    <location>
        <begin position="304"/>
        <end position="338"/>
    </location>
</feature>
<sequence length="338" mass="38309">MRKNGNWRGFSAFVLAALLCTGCGASDGNVTATGMAEDMFSENGAYDAEGGAYQESISGDAADLLQTEDVGIRDARKIIREVSLEVETREFEELVRVLETRVRELGGYVESMDTFNGSSFSDSRRMRSTDMTVRIPSDKTDSFLEKVSDAGNIVRCSESTDDVTLSYVDMESRRNTLRTEQNRLLEFLDRAENVEEIITLEERLSEVRYQLESMESKLRTIDNLVDYSTIHMNISEVKDLTPEAEPTVRERISEGFLQNVGKIQKGATDFAVWLLVSIPYLIIWGAGIAVPVVLLRRHRRKKRQKLEEQLQRPAPVWQEKQPQPAPDEKNDGPEKREE</sequence>
<keyword evidence="3" id="KW-0732">Signal</keyword>
<feature type="compositionally biased region" description="Basic and acidic residues" evidence="1">
    <location>
        <begin position="326"/>
        <end position="338"/>
    </location>
</feature>
<keyword evidence="2" id="KW-0472">Membrane</keyword>
<protein>
    <recommendedName>
        <fullName evidence="4">DUF4349 domain-containing protein</fullName>
    </recommendedName>
</protein>
<feature type="signal peptide" evidence="3">
    <location>
        <begin position="1"/>
        <end position="25"/>
    </location>
</feature>